<feature type="compositionally biased region" description="Basic and acidic residues" evidence="1">
    <location>
        <begin position="148"/>
        <end position="161"/>
    </location>
</feature>
<dbReference type="EMBL" id="GEVI01008958">
    <property type="protein sequence ID" value="JAU23362.1"/>
    <property type="molecule type" value="Transcribed_RNA"/>
</dbReference>
<organism evidence="2">
    <name type="scientific">Noccaea caerulescens</name>
    <name type="common">Alpine penny-cress</name>
    <name type="synonym">Thlaspi caerulescens</name>
    <dbReference type="NCBI Taxonomy" id="107243"/>
    <lineage>
        <taxon>Eukaryota</taxon>
        <taxon>Viridiplantae</taxon>
        <taxon>Streptophyta</taxon>
        <taxon>Embryophyta</taxon>
        <taxon>Tracheophyta</taxon>
        <taxon>Spermatophyta</taxon>
        <taxon>Magnoliopsida</taxon>
        <taxon>eudicotyledons</taxon>
        <taxon>Gunneridae</taxon>
        <taxon>Pentapetalae</taxon>
        <taxon>rosids</taxon>
        <taxon>malvids</taxon>
        <taxon>Brassicales</taxon>
        <taxon>Brassicaceae</taxon>
        <taxon>Coluteocarpeae</taxon>
        <taxon>Noccaea</taxon>
    </lineage>
</organism>
<sequence length="161" mass="18228">MSESIGTRGAAARRRSPAAIFLFADAERNVLVLDHVGDLASHGEDKENDPVANQYRPEDGNIKDREERHQKGYAECFGHGVPEFKLRQSADKWLELVRATSRQRSSIRGFELRINERGQEPNEQIQEVDTETIRDDVESMNGVNPQTVDKKDDKRSNPPVS</sequence>
<accession>A0A1J3DTV4</accession>
<evidence type="ECO:0000256" key="1">
    <source>
        <dbReference type="SAM" id="MobiDB-lite"/>
    </source>
</evidence>
<feature type="compositionally biased region" description="Basic and acidic residues" evidence="1">
    <location>
        <begin position="40"/>
        <end position="49"/>
    </location>
</feature>
<feature type="region of interest" description="Disordered" evidence="1">
    <location>
        <begin position="40"/>
        <end position="63"/>
    </location>
</feature>
<feature type="region of interest" description="Disordered" evidence="1">
    <location>
        <begin position="115"/>
        <end position="161"/>
    </location>
</feature>
<reference evidence="2" key="1">
    <citation type="submission" date="2016-07" db="EMBL/GenBank/DDBJ databases">
        <title>De novo transcriptome assembly of four accessions of the metal hyperaccumulator plant Noccaea caerulescens.</title>
        <authorList>
            <person name="Blande D."/>
            <person name="Halimaa P."/>
            <person name="Tervahauta A.I."/>
            <person name="Aarts M.G."/>
            <person name="Karenlampi S.O."/>
        </authorList>
    </citation>
    <scope>NUCLEOTIDE SEQUENCE</scope>
</reference>
<proteinExistence type="predicted"/>
<evidence type="ECO:0000313" key="2">
    <source>
        <dbReference type="EMBL" id="JAU23362.1"/>
    </source>
</evidence>
<dbReference type="AlphaFoldDB" id="A0A1J3DTV4"/>
<gene>
    <name evidence="2" type="ORF">GA_TR7756_c0_g1_i1_g.25129</name>
</gene>
<name>A0A1J3DTV4_NOCCA</name>
<protein>
    <submittedName>
        <fullName evidence="2">Uncharacterized protein</fullName>
    </submittedName>
</protein>